<keyword evidence="3" id="KW-1185">Reference proteome</keyword>
<gene>
    <name evidence="2" type="ORF">DB31_6848</name>
</gene>
<dbReference type="AlphaFoldDB" id="A0A085WMN3"/>
<accession>A0A085WMN3</accession>
<sequence>MAGAAEDMARTLETLIKLGVPHDEPESPGIGGSLPRLYPEISSRSP</sequence>
<dbReference type="Proteomes" id="UP000028725">
    <property type="component" value="Unassembled WGS sequence"/>
</dbReference>
<comment type="caution">
    <text evidence="2">The sequence shown here is derived from an EMBL/GenBank/DDBJ whole genome shotgun (WGS) entry which is preliminary data.</text>
</comment>
<dbReference type="EMBL" id="JMCB01000005">
    <property type="protein sequence ID" value="KFE68946.1"/>
    <property type="molecule type" value="Genomic_DNA"/>
</dbReference>
<organism evidence="2 3">
    <name type="scientific">Hyalangium minutum</name>
    <dbReference type="NCBI Taxonomy" id="394096"/>
    <lineage>
        <taxon>Bacteria</taxon>
        <taxon>Pseudomonadati</taxon>
        <taxon>Myxococcota</taxon>
        <taxon>Myxococcia</taxon>
        <taxon>Myxococcales</taxon>
        <taxon>Cystobacterineae</taxon>
        <taxon>Archangiaceae</taxon>
        <taxon>Hyalangium</taxon>
    </lineage>
</organism>
<protein>
    <submittedName>
        <fullName evidence="2">Uncharacterized protein</fullName>
    </submittedName>
</protein>
<evidence type="ECO:0000313" key="2">
    <source>
        <dbReference type="EMBL" id="KFE68946.1"/>
    </source>
</evidence>
<proteinExistence type="predicted"/>
<name>A0A085WMN3_9BACT</name>
<evidence type="ECO:0000256" key="1">
    <source>
        <dbReference type="SAM" id="MobiDB-lite"/>
    </source>
</evidence>
<feature type="region of interest" description="Disordered" evidence="1">
    <location>
        <begin position="19"/>
        <end position="46"/>
    </location>
</feature>
<reference evidence="2 3" key="1">
    <citation type="submission" date="2014-04" db="EMBL/GenBank/DDBJ databases">
        <title>Genome assembly of Hyalangium minutum DSM 14724.</title>
        <authorList>
            <person name="Sharma G."/>
            <person name="Subramanian S."/>
        </authorList>
    </citation>
    <scope>NUCLEOTIDE SEQUENCE [LARGE SCALE GENOMIC DNA]</scope>
    <source>
        <strain evidence="2 3">DSM 14724</strain>
    </source>
</reference>
<evidence type="ECO:0000313" key="3">
    <source>
        <dbReference type="Proteomes" id="UP000028725"/>
    </source>
</evidence>